<evidence type="ECO:0000313" key="3">
    <source>
        <dbReference type="Proteomes" id="UP000887116"/>
    </source>
</evidence>
<dbReference type="AlphaFoldDB" id="A0A8X6L3X0"/>
<organism evidence="2 3">
    <name type="scientific">Trichonephila clavata</name>
    <name type="common">Joro spider</name>
    <name type="synonym">Nephila clavata</name>
    <dbReference type="NCBI Taxonomy" id="2740835"/>
    <lineage>
        <taxon>Eukaryota</taxon>
        <taxon>Metazoa</taxon>
        <taxon>Ecdysozoa</taxon>
        <taxon>Arthropoda</taxon>
        <taxon>Chelicerata</taxon>
        <taxon>Arachnida</taxon>
        <taxon>Araneae</taxon>
        <taxon>Araneomorphae</taxon>
        <taxon>Entelegynae</taxon>
        <taxon>Araneoidea</taxon>
        <taxon>Nephilidae</taxon>
        <taxon>Trichonephila</taxon>
    </lineage>
</organism>
<dbReference type="EMBL" id="BMAO01034286">
    <property type="protein sequence ID" value="GFQ95554.1"/>
    <property type="molecule type" value="Genomic_DNA"/>
</dbReference>
<comment type="caution">
    <text evidence="2">The sequence shown here is derived from an EMBL/GenBank/DDBJ whole genome shotgun (WGS) entry which is preliminary data.</text>
</comment>
<feature type="region of interest" description="Disordered" evidence="1">
    <location>
        <begin position="29"/>
        <end position="71"/>
    </location>
</feature>
<dbReference type="Proteomes" id="UP000887116">
    <property type="component" value="Unassembled WGS sequence"/>
</dbReference>
<sequence length="187" mass="21427">MNSYKRVKADISKAICMVKVTDIFMTCSHKPGNLIKPRREGTRKSCSPRASASRDNRQRRHSLPRDVARTQPGLLVQDRALDLNDPDNITSGNRNVEDNRQIEAADEVDMEPVPGPFGDVEQNVAPELALPPQCGRFLCLLCRRFFYVDVPPGCNFWDMPRICASCRRQQFDEDPNRSPQRKRRRIC</sequence>
<accession>A0A8X6L3X0</accession>
<protein>
    <submittedName>
        <fullName evidence="2">Uncharacterized protein</fullName>
    </submittedName>
</protein>
<reference evidence="2" key="1">
    <citation type="submission" date="2020-07" db="EMBL/GenBank/DDBJ databases">
        <title>Multicomponent nature underlies the extraordinary mechanical properties of spider dragline silk.</title>
        <authorList>
            <person name="Kono N."/>
            <person name="Nakamura H."/>
            <person name="Mori M."/>
            <person name="Yoshida Y."/>
            <person name="Ohtoshi R."/>
            <person name="Malay A.D."/>
            <person name="Moran D.A.P."/>
            <person name="Tomita M."/>
            <person name="Numata K."/>
            <person name="Arakawa K."/>
        </authorList>
    </citation>
    <scope>NUCLEOTIDE SEQUENCE</scope>
</reference>
<keyword evidence="3" id="KW-1185">Reference proteome</keyword>
<proteinExistence type="predicted"/>
<gene>
    <name evidence="2" type="ORF">TNCT_467691</name>
</gene>
<name>A0A8X6L3X0_TRICU</name>
<evidence type="ECO:0000313" key="2">
    <source>
        <dbReference type="EMBL" id="GFQ95554.1"/>
    </source>
</evidence>
<evidence type="ECO:0000256" key="1">
    <source>
        <dbReference type="SAM" id="MobiDB-lite"/>
    </source>
</evidence>